<organism evidence="3 4">
    <name type="scientific">Galerina marginata (strain CBS 339.88)</name>
    <dbReference type="NCBI Taxonomy" id="685588"/>
    <lineage>
        <taxon>Eukaryota</taxon>
        <taxon>Fungi</taxon>
        <taxon>Dikarya</taxon>
        <taxon>Basidiomycota</taxon>
        <taxon>Agaricomycotina</taxon>
        <taxon>Agaricomycetes</taxon>
        <taxon>Agaricomycetidae</taxon>
        <taxon>Agaricales</taxon>
        <taxon>Agaricineae</taxon>
        <taxon>Strophariaceae</taxon>
        <taxon>Galerina</taxon>
    </lineage>
</organism>
<evidence type="ECO:0008006" key="5">
    <source>
        <dbReference type="Google" id="ProtNLM"/>
    </source>
</evidence>
<gene>
    <name evidence="3" type="ORF">GALMADRAFT_255713</name>
</gene>
<dbReference type="AlphaFoldDB" id="A0A067SG41"/>
<feature type="region of interest" description="Disordered" evidence="2">
    <location>
        <begin position="122"/>
        <end position="142"/>
    </location>
</feature>
<dbReference type="Proteomes" id="UP000027222">
    <property type="component" value="Unassembled WGS sequence"/>
</dbReference>
<evidence type="ECO:0000256" key="1">
    <source>
        <dbReference type="ARBA" id="ARBA00005564"/>
    </source>
</evidence>
<reference evidence="4" key="1">
    <citation type="journal article" date="2014" name="Proc. Natl. Acad. Sci. U.S.A.">
        <title>Extensive sampling of basidiomycete genomes demonstrates inadequacy of the white-rot/brown-rot paradigm for wood decay fungi.</title>
        <authorList>
            <person name="Riley R."/>
            <person name="Salamov A.A."/>
            <person name="Brown D.W."/>
            <person name="Nagy L.G."/>
            <person name="Floudas D."/>
            <person name="Held B.W."/>
            <person name="Levasseur A."/>
            <person name="Lombard V."/>
            <person name="Morin E."/>
            <person name="Otillar R."/>
            <person name="Lindquist E.A."/>
            <person name="Sun H."/>
            <person name="LaButti K.M."/>
            <person name="Schmutz J."/>
            <person name="Jabbour D."/>
            <person name="Luo H."/>
            <person name="Baker S.E."/>
            <person name="Pisabarro A.G."/>
            <person name="Walton J.D."/>
            <person name="Blanchette R.A."/>
            <person name="Henrissat B."/>
            <person name="Martin F."/>
            <person name="Cullen D."/>
            <person name="Hibbett D.S."/>
            <person name="Grigoriev I.V."/>
        </authorList>
    </citation>
    <scope>NUCLEOTIDE SEQUENCE [LARGE SCALE GENOMIC DNA]</scope>
    <source>
        <strain evidence="4">CBS 339.88</strain>
    </source>
</reference>
<comment type="similarity">
    <text evidence="1">Belongs to the cycloisomerase 2 family.</text>
</comment>
<keyword evidence="4" id="KW-1185">Reference proteome</keyword>
<dbReference type="SUPFAM" id="SSF75011">
    <property type="entry name" value="3-carboxy-cis,cis-mucoante lactonizing enzyme"/>
    <property type="match status" value="1"/>
</dbReference>
<evidence type="ECO:0000313" key="4">
    <source>
        <dbReference type="Proteomes" id="UP000027222"/>
    </source>
</evidence>
<protein>
    <recommendedName>
        <fullName evidence="5">6-phosphogluconolactonase</fullName>
    </recommendedName>
</protein>
<dbReference type="InterPro" id="IPR019405">
    <property type="entry name" value="Lactonase_7-beta_prop"/>
</dbReference>
<proteinExistence type="inferred from homology"/>
<evidence type="ECO:0000256" key="2">
    <source>
        <dbReference type="SAM" id="MobiDB-lite"/>
    </source>
</evidence>
<dbReference type="PANTHER" id="PTHR30344:SF7">
    <property type="entry name" value="DUF2415 DOMAIN-CONTAINING PROTEIN"/>
    <property type="match status" value="1"/>
</dbReference>
<sequence>MSYHILVASYSNDIVTLSFDSQAATLEVSSSLTVGHHPSWITSHPAHPSVVWTGLEQSDGKILSLSYDAKGNLKLLSELPSGGQDPCTLLAQKDEILVGNYSSGTVGVLPIFKDSTQNTTAPTTIQLSGTGPNKSRQESSHPHQVIVHEEYQELFVPDLGSDSVRRLKKSEGGTWKLIGHIGFEGGGGPRHVAFYNGDLYTLLELTSKVVRHRLPPLPALPKFVKSTPTMSKPIPSPNDMLAAEILIPPPNASFPTPYLYLSNRNDPSPEGDIISIFSIEKPDSLELVAEVRTGLKHLRGLVFGGPDDKFLIAGGANGGGIKVFERINNGTSLKVVASTDSVQAPTGFLWL</sequence>
<dbReference type="InterPro" id="IPR050282">
    <property type="entry name" value="Cycloisomerase_2"/>
</dbReference>
<feature type="compositionally biased region" description="Polar residues" evidence="2">
    <location>
        <begin position="122"/>
        <end position="134"/>
    </location>
</feature>
<dbReference type="STRING" id="685588.A0A067SG41"/>
<accession>A0A067SG41</accession>
<dbReference type="Gene3D" id="2.130.10.10">
    <property type="entry name" value="YVTN repeat-like/Quinoprotein amine dehydrogenase"/>
    <property type="match status" value="1"/>
</dbReference>
<dbReference type="EMBL" id="KL142400">
    <property type="protein sequence ID" value="KDR69871.1"/>
    <property type="molecule type" value="Genomic_DNA"/>
</dbReference>
<name>A0A067SG41_GALM3</name>
<evidence type="ECO:0000313" key="3">
    <source>
        <dbReference type="EMBL" id="KDR69871.1"/>
    </source>
</evidence>
<dbReference type="GO" id="GO:0017057">
    <property type="term" value="F:6-phosphogluconolactonase activity"/>
    <property type="evidence" value="ECO:0007669"/>
    <property type="project" value="TreeGrafter"/>
</dbReference>
<dbReference type="InterPro" id="IPR015943">
    <property type="entry name" value="WD40/YVTN_repeat-like_dom_sf"/>
</dbReference>
<dbReference type="OrthoDB" id="9972196at2759"/>
<dbReference type="Pfam" id="PF10282">
    <property type="entry name" value="Lactonase"/>
    <property type="match status" value="1"/>
</dbReference>
<dbReference type="HOGENOM" id="CLU_038716_1_0_1"/>
<dbReference type="PANTHER" id="PTHR30344">
    <property type="entry name" value="6-PHOSPHOGLUCONOLACTONASE-RELATED"/>
    <property type="match status" value="1"/>
</dbReference>